<keyword evidence="1" id="KW-1133">Transmembrane helix</keyword>
<feature type="transmembrane region" description="Helical" evidence="1">
    <location>
        <begin position="16"/>
        <end position="36"/>
    </location>
</feature>
<evidence type="ECO:0000256" key="1">
    <source>
        <dbReference type="SAM" id="Phobius"/>
    </source>
</evidence>
<evidence type="ECO:0000313" key="2">
    <source>
        <dbReference type="EMBL" id="KMO79394.1"/>
    </source>
</evidence>
<dbReference type="RefSeq" id="WP_048418902.1">
    <property type="nucleotide sequence ID" value="NZ_JYNX01000036.1"/>
</dbReference>
<sequence>MTEPDDTSTGSTATPFLGALAIIVAIVIAIWLFNVFSHDELTDSQQIGRAAVGQNDALQRGDFADFRSFTCAAEAGDEAKVTAAHRDSVAKRGERFVDGVSDVAVDGDRATASVTYHFDKDPDAKQTVEATFLKEAGAWKVCSTGPS</sequence>
<proteinExistence type="predicted"/>
<dbReference type="PATRIC" id="fig|1800.3.peg.2940"/>
<comment type="caution">
    <text evidence="2">The sequence shown here is derived from an EMBL/GenBank/DDBJ whole genome shotgun (WGS) entry which is preliminary data.</text>
</comment>
<dbReference type="OrthoDB" id="4427703at2"/>
<dbReference type="SUPFAM" id="SSF54427">
    <property type="entry name" value="NTF2-like"/>
    <property type="match status" value="1"/>
</dbReference>
<accession>A0A0J6W9X0</accession>
<keyword evidence="1" id="KW-0472">Membrane</keyword>
<keyword evidence="1" id="KW-0812">Transmembrane</keyword>
<dbReference type="AlphaFoldDB" id="A0A0J6W9X0"/>
<protein>
    <recommendedName>
        <fullName evidence="4">Lumazine-binding domain protein</fullName>
    </recommendedName>
</protein>
<reference evidence="2 3" key="1">
    <citation type="journal article" date="2015" name="Genome Biol. Evol.">
        <title>Characterization of Three Mycobacterium spp. with Potential Use in Bioremediation by Genome Sequencing and Comparative Genomics.</title>
        <authorList>
            <person name="Das S."/>
            <person name="Pettersson B.M."/>
            <person name="Behra P.R."/>
            <person name="Ramesh M."/>
            <person name="Dasgupta S."/>
            <person name="Bhattacharya A."/>
            <person name="Kirsebom L.A."/>
        </authorList>
    </citation>
    <scope>NUCLEOTIDE SEQUENCE [LARGE SCALE GENOMIC DNA]</scope>
    <source>
        <strain evidence="2 3">DSM 44219</strain>
    </source>
</reference>
<dbReference type="EMBL" id="JYNX01000036">
    <property type="protein sequence ID" value="KMO79394.1"/>
    <property type="molecule type" value="Genomic_DNA"/>
</dbReference>
<name>A0A0J6W9X0_MYCCU</name>
<dbReference type="InterPro" id="IPR032710">
    <property type="entry name" value="NTF2-like_dom_sf"/>
</dbReference>
<dbReference type="Proteomes" id="UP000036176">
    <property type="component" value="Unassembled WGS sequence"/>
</dbReference>
<gene>
    <name evidence="2" type="ORF">MCHUDSM44219_02936</name>
</gene>
<evidence type="ECO:0000313" key="3">
    <source>
        <dbReference type="Proteomes" id="UP000036176"/>
    </source>
</evidence>
<keyword evidence="3" id="KW-1185">Reference proteome</keyword>
<organism evidence="2 3">
    <name type="scientific">Mycolicibacterium chubuense</name>
    <name type="common">Mycobacterium chubuense</name>
    <dbReference type="NCBI Taxonomy" id="1800"/>
    <lineage>
        <taxon>Bacteria</taxon>
        <taxon>Bacillati</taxon>
        <taxon>Actinomycetota</taxon>
        <taxon>Actinomycetes</taxon>
        <taxon>Mycobacteriales</taxon>
        <taxon>Mycobacteriaceae</taxon>
        <taxon>Mycolicibacterium</taxon>
    </lineage>
</organism>
<evidence type="ECO:0008006" key="4">
    <source>
        <dbReference type="Google" id="ProtNLM"/>
    </source>
</evidence>